<feature type="compositionally biased region" description="Basic and acidic residues" evidence="1">
    <location>
        <begin position="42"/>
        <end position="53"/>
    </location>
</feature>
<evidence type="ECO:0000313" key="2">
    <source>
        <dbReference type="EMBL" id="KAH9303437.1"/>
    </source>
</evidence>
<evidence type="ECO:0000313" key="3">
    <source>
        <dbReference type="Proteomes" id="UP000824469"/>
    </source>
</evidence>
<dbReference type="EMBL" id="JAHRHJ020000009">
    <property type="protein sequence ID" value="KAH9303437.1"/>
    <property type="molecule type" value="Genomic_DNA"/>
</dbReference>
<feature type="non-terminal residue" evidence="2">
    <location>
        <position position="1"/>
    </location>
</feature>
<reference evidence="2 3" key="1">
    <citation type="journal article" date="2021" name="Nat. Plants">
        <title>The Taxus genome provides insights into paclitaxel biosynthesis.</title>
        <authorList>
            <person name="Xiong X."/>
            <person name="Gou J."/>
            <person name="Liao Q."/>
            <person name="Li Y."/>
            <person name="Zhou Q."/>
            <person name="Bi G."/>
            <person name="Li C."/>
            <person name="Du R."/>
            <person name="Wang X."/>
            <person name="Sun T."/>
            <person name="Guo L."/>
            <person name="Liang H."/>
            <person name="Lu P."/>
            <person name="Wu Y."/>
            <person name="Zhang Z."/>
            <person name="Ro D.K."/>
            <person name="Shang Y."/>
            <person name="Huang S."/>
            <person name="Yan J."/>
        </authorList>
    </citation>
    <scope>NUCLEOTIDE SEQUENCE [LARGE SCALE GENOMIC DNA]</scope>
    <source>
        <strain evidence="2">Ta-2019</strain>
    </source>
</reference>
<feature type="compositionally biased region" description="Polar residues" evidence="1">
    <location>
        <begin position="55"/>
        <end position="73"/>
    </location>
</feature>
<comment type="caution">
    <text evidence="2">The sequence shown here is derived from an EMBL/GenBank/DDBJ whole genome shotgun (WGS) entry which is preliminary data.</text>
</comment>
<gene>
    <name evidence="2" type="ORF">KI387_015020</name>
</gene>
<dbReference type="Proteomes" id="UP000824469">
    <property type="component" value="Unassembled WGS sequence"/>
</dbReference>
<feature type="non-terminal residue" evidence="2">
    <location>
        <position position="143"/>
    </location>
</feature>
<feature type="region of interest" description="Disordered" evidence="1">
    <location>
        <begin position="33"/>
        <end position="73"/>
    </location>
</feature>
<proteinExistence type="predicted"/>
<feature type="region of interest" description="Disordered" evidence="1">
    <location>
        <begin position="1"/>
        <end position="21"/>
    </location>
</feature>
<name>A0AA38CP66_TAXCH</name>
<protein>
    <submittedName>
        <fullName evidence="2">Uncharacterized protein</fullName>
    </submittedName>
</protein>
<sequence length="143" mass="15866">SGCRKKVAENSTSNDGLYKENDSVSVGEEIYLTPDQIPSDDGQNKIHISDHRISGYTSSGSEQRPTSSNSYTHTGMDVLQSMKHGELYKAWLWEYIQNKCYYPDFMSVRTRALCFSANTASKLLGGFFGVPALCFGSPQLSQC</sequence>
<keyword evidence="3" id="KW-1185">Reference proteome</keyword>
<evidence type="ECO:0000256" key="1">
    <source>
        <dbReference type="SAM" id="MobiDB-lite"/>
    </source>
</evidence>
<dbReference type="AlphaFoldDB" id="A0AA38CP66"/>
<accession>A0AA38CP66</accession>
<organism evidence="2 3">
    <name type="scientific">Taxus chinensis</name>
    <name type="common">Chinese yew</name>
    <name type="synonym">Taxus wallichiana var. chinensis</name>
    <dbReference type="NCBI Taxonomy" id="29808"/>
    <lineage>
        <taxon>Eukaryota</taxon>
        <taxon>Viridiplantae</taxon>
        <taxon>Streptophyta</taxon>
        <taxon>Embryophyta</taxon>
        <taxon>Tracheophyta</taxon>
        <taxon>Spermatophyta</taxon>
        <taxon>Pinopsida</taxon>
        <taxon>Pinidae</taxon>
        <taxon>Conifers II</taxon>
        <taxon>Cupressales</taxon>
        <taxon>Taxaceae</taxon>
        <taxon>Taxus</taxon>
    </lineage>
</organism>